<organism evidence="1">
    <name type="scientific">Ceratitis capitata</name>
    <name type="common">Mediterranean fruit fly</name>
    <name type="synonym">Tephritis capitata</name>
    <dbReference type="NCBI Taxonomy" id="7213"/>
    <lineage>
        <taxon>Eukaryota</taxon>
        <taxon>Metazoa</taxon>
        <taxon>Ecdysozoa</taxon>
        <taxon>Arthropoda</taxon>
        <taxon>Hexapoda</taxon>
        <taxon>Insecta</taxon>
        <taxon>Pterygota</taxon>
        <taxon>Neoptera</taxon>
        <taxon>Endopterygota</taxon>
        <taxon>Diptera</taxon>
        <taxon>Brachycera</taxon>
        <taxon>Muscomorpha</taxon>
        <taxon>Tephritoidea</taxon>
        <taxon>Tephritidae</taxon>
        <taxon>Ceratitis</taxon>
        <taxon>Ceratitis</taxon>
    </lineage>
</organism>
<sequence>MYISIATASTFSPLWCAFFSSKRKRVFHPTNKLSGENDCTEHCGERKSKRLSDEKSAKPLTQGAANRLLLPQFALKKPKIPAFAHRNHKTHTALRLYLFLSKLCHPQLKSNCTFTACEHKKRVKKPRRKHTADTWETRRQLKRFDSDTKVYETRLNV</sequence>
<feature type="non-terminal residue" evidence="1">
    <location>
        <position position="157"/>
    </location>
</feature>
<proteinExistence type="evidence at transcript level"/>
<dbReference type="AlphaFoldDB" id="W8BI65"/>
<reference evidence="1" key="2">
    <citation type="journal article" date="2014" name="BMC Genomics">
        <title>A genomic perspective to assessing quality of mass-reared SIT flies used in Mediterranean fruit fly (Ceratitis capitata) eradication in California.</title>
        <authorList>
            <person name="Calla B."/>
            <person name="Hall B."/>
            <person name="Hou S."/>
            <person name="Geib S.M."/>
        </authorList>
    </citation>
    <scope>NUCLEOTIDE SEQUENCE</scope>
</reference>
<reference evidence="1" key="1">
    <citation type="submission" date="2013-07" db="EMBL/GenBank/DDBJ databases">
        <authorList>
            <person name="Geib S."/>
        </authorList>
    </citation>
    <scope>NUCLEOTIDE SEQUENCE</scope>
</reference>
<protein>
    <submittedName>
        <fullName evidence="1">Uncharacterized protein</fullName>
    </submittedName>
</protein>
<accession>W8BI65</accession>
<dbReference type="EMBL" id="GAMC01005615">
    <property type="protein sequence ID" value="JAC00941.1"/>
    <property type="molecule type" value="mRNA"/>
</dbReference>
<evidence type="ECO:0000313" key="1">
    <source>
        <dbReference type="EMBL" id="JAC00941.1"/>
    </source>
</evidence>
<name>W8BI65_CERCA</name>